<proteinExistence type="predicted"/>
<evidence type="ECO:0000313" key="2">
    <source>
        <dbReference type="EMBL" id="TWT92013.1"/>
    </source>
</evidence>
<dbReference type="InterPro" id="IPR012337">
    <property type="entry name" value="RNaseH-like_sf"/>
</dbReference>
<sequence length="435" mass="49295">MELVLGFAALLQPFAVSMTTPTFLSFATVATGWVLASRRTVTRMILAAGDSADKHYSSYHRVFSAARWSLERVGLAVLDLVTRWVEGDVLLALDDTLARKRGLKMFGCGMHHDPLISTRNKAVMNWGHSWVVLGVIVELPFRPGHFYCLPVLFRLYLNKKEASKRRRVYRTRPELAVEMLGVLCQHDQGRRFHVVADSAYGSQSVPNHLPSNCDLTSRLLMDARLYSEPPVRQPRTQGRPRKRGQLLPTPAAMLQERCRRLTFAIYGRSETARIADCEARVHKAPDKRLRIVAVEPLTGGRKPQAFYPTRHDASAERVIAWYASRWSIEVAFHDSKQHLGFEQPQGWSRKSVQRTAPVAMLLYSLVVLWFAEKGYRSYQPLECPWYTSKAEPSLADMLATLRRLSVRQKVLSLALRGPGSRKVQQLLENAYANAA</sequence>
<accession>A0A5C6A0E9</accession>
<feature type="domain" description="Transposase IS701-like DDE" evidence="1">
    <location>
        <begin position="37"/>
        <end position="254"/>
    </location>
</feature>
<gene>
    <name evidence="2" type="ORF">Pla108_41560</name>
</gene>
<name>A0A5C6A0E9_9BACT</name>
<dbReference type="Gene3D" id="3.90.350.10">
    <property type="entry name" value="Transposase Inhibitor Protein From Tn5, Chain A, domain 1"/>
    <property type="match status" value="1"/>
</dbReference>
<evidence type="ECO:0000259" key="1">
    <source>
        <dbReference type="Pfam" id="PF13546"/>
    </source>
</evidence>
<evidence type="ECO:0000313" key="3">
    <source>
        <dbReference type="Proteomes" id="UP000317421"/>
    </source>
</evidence>
<dbReference type="InterPro" id="IPR039365">
    <property type="entry name" value="IS701-like"/>
</dbReference>
<dbReference type="InterPro" id="IPR038721">
    <property type="entry name" value="IS701-like_DDE_dom"/>
</dbReference>
<dbReference type="Proteomes" id="UP000317421">
    <property type="component" value="Unassembled WGS sequence"/>
</dbReference>
<dbReference type="PANTHER" id="PTHR33627:SF1">
    <property type="entry name" value="TRANSPOSASE"/>
    <property type="match status" value="1"/>
</dbReference>
<comment type="caution">
    <text evidence="2">The sequence shown here is derived from an EMBL/GenBank/DDBJ whole genome shotgun (WGS) entry which is preliminary data.</text>
</comment>
<dbReference type="RefSeq" id="WP_231934570.1">
    <property type="nucleotide sequence ID" value="NZ_SJPR01000013.1"/>
</dbReference>
<dbReference type="EMBL" id="SJPR01000013">
    <property type="protein sequence ID" value="TWT92013.1"/>
    <property type="molecule type" value="Genomic_DNA"/>
</dbReference>
<reference evidence="2 3" key="1">
    <citation type="submission" date="2019-02" db="EMBL/GenBank/DDBJ databases">
        <title>Deep-cultivation of Planctomycetes and their phenomic and genomic characterization uncovers novel biology.</title>
        <authorList>
            <person name="Wiegand S."/>
            <person name="Jogler M."/>
            <person name="Boedeker C."/>
            <person name="Pinto D."/>
            <person name="Vollmers J."/>
            <person name="Rivas-Marin E."/>
            <person name="Kohn T."/>
            <person name="Peeters S.H."/>
            <person name="Heuer A."/>
            <person name="Rast P."/>
            <person name="Oberbeckmann S."/>
            <person name="Bunk B."/>
            <person name="Jeske O."/>
            <person name="Meyerdierks A."/>
            <person name="Storesund J.E."/>
            <person name="Kallscheuer N."/>
            <person name="Luecker S."/>
            <person name="Lage O.M."/>
            <person name="Pohl T."/>
            <person name="Merkel B.J."/>
            <person name="Hornburger P."/>
            <person name="Mueller R.-W."/>
            <person name="Bruemmer F."/>
            <person name="Labrenz M."/>
            <person name="Spormann A.M."/>
            <person name="Op Den Camp H."/>
            <person name="Overmann J."/>
            <person name="Amann R."/>
            <person name="Jetten M.S.M."/>
            <person name="Mascher T."/>
            <person name="Medema M.H."/>
            <person name="Devos D.P."/>
            <person name="Kaster A.-K."/>
            <person name="Ovreas L."/>
            <person name="Rohde M."/>
            <person name="Galperin M.Y."/>
            <person name="Jogler C."/>
        </authorList>
    </citation>
    <scope>NUCLEOTIDE SEQUENCE [LARGE SCALE GENOMIC DNA]</scope>
    <source>
        <strain evidence="2 3">Pla108</strain>
    </source>
</reference>
<dbReference type="AlphaFoldDB" id="A0A5C6A0E9"/>
<dbReference type="PANTHER" id="PTHR33627">
    <property type="entry name" value="TRANSPOSASE"/>
    <property type="match status" value="1"/>
</dbReference>
<keyword evidence="3" id="KW-1185">Reference proteome</keyword>
<dbReference type="SUPFAM" id="SSF53098">
    <property type="entry name" value="Ribonuclease H-like"/>
    <property type="match status" value="1"/>
</dbReference>
<dbReference type="Pfam" id="PF13546">
    <property type="entry name" value="DDE_5"/>
    <property type="match status" value="1"/>
</dbReference>
<organism evidence="2 3">
    <name type="scientific">Botrimarina colliarenosi</name>
    <dbReference type="NCBI Taxonomy" id="2528001"/>
    <lineage>
        <taxon>Bacteria</taxon>
        <taxon>Pseudomonadati</taxon>
        <taxon>Planctomycetota</taxon>
        <taxon>Planctomycetia</taxon>
        <taxon>Pirellulales</taxon>
        <taxon>Lacipirellulaceae</taxon>
        <taxon>Botrimarina</taxon>
    </lineage>
</organism>
<protein>
    <submittedName>
        <fullName evidence="2">Transposase DDE domain protein</fullName>
    </submittedName>
</protein>